<reference evidence="1" key="1">
    <citation type="submission" date="2014-08" db="EMBL/GenBank/DDBJ databases">
        <authorList>
            <person name="Sharma Rahul"/>
            <person name="Thines Marco"/>
        </authorList>
    </citation>
    <scope>NUCLEOTIDE SEQUENCE</scope>
</reference>
<dbReference type="EMBL" id="LN483167">
    <property type="protein sequence ID" value="CDZ97134.1"/>
    <property type="molecule type" value="Genomic_DNA"/>
</dbReference>
<dbReference type="AlphaFoldDB" id="A0A0F7SIH1"/>
<evidence type="ECO:0000313" key="1">
    <source>
        <dbReference type="EMBL" id="CDZ97134.1"/>
    </source>
</evidence>
<name>A0A0F7SIH1_PHARH</name>
<protein>
    <submittedName>
        <fullName evidence="1">Uncharacterized protein</fullName>
    </submittedName>
</protein>
<accession>A0A0F7SIH1</accession>
<proteinExistence type="predicted"/>
<sequence>MGARKPPWIKNLRPRVTKPPAQPLVKPIVTPNLKYLMTVLPGPLSEAMDYLYIDHIRQEAPAAPVVSKTALEEAEHAKTVFRREFLWKLYRGLLQETKKHTTLRNYIRSEVSRGRVATGPSVELRLREGWMLLKNLQNRREDLSYIDTLERRLWVQSRSRSMRMFVRELKKPTKGPIPGASLTRGTLTGEIMQATKFNLPMPRMVPQPHAISMIIHKRWKVYTKMSQVLSLFKDYKSNPNDKLLKKMVQTPQFKDLLARARKVHANAAKRERTPIPPELLVRCAKHKLARHRYRSFKKMLGAINPRRLMGGRRGLDAGIHESGRVEYIDEGQMEKEGNVLKLGNGLGWVKP</sequence>
<organism evidence="1">
    <name type="scientific">Phaffia rhodozyma</name>
    <name type="common">Yeast</name>
    <name type="synonym">Xanthophyllomyces dendrorhous</name>
    <dbReference type="NCBI Taxonomy" id="264483"/>
    <lineage>
        <taxon>Eukaryota</taxon>
        <taxon>Fungi</taxon>
        <taxon>Dikarya</taxon>
        <taxon>Basidiomycota</taxon>
        <taxon>Agaricomycotina</taxon>
        <taxon>Tremellomycetes</taxon>
        <taxon>Cystofilobasidiales</taxon>
        <taxon>Mrakiaceae</taxon>
        <taxon>Phaffia</taxon>
    </lineage>
</organism>